<dbReference type="PANTHER" id="PTHR30629:SF2">
    <property type="entry name" value="PROPHAGE INTEGRASE INTS-RELATED"/>
    <property type="match status" value="1"/>
</dbReference>
<evidence type="ECO:0000313" key="5">
    <source>
        <dbReference type="EMBL" id="MBB4289509.1"/>
    </source>
</evidence>
<sequence>MSKLDLSWYDSKVPYSVRKPLTDQQLRVIWNAFSSPDSIPQLSVSVPLANSVLLAALTVQPIGEVLGMKVSEIGFKDGTWASRSRIDSLHVVPLTPFVLRIVEETANLRKDADSDWIFQSPRDPSNRVQENASSKLFSKVRRVLEWPDIRIHDLQLTARVRMASGVLNVEPETIVRFLGRSGNLTDQERPKFCRDFVGEKRKALLKWEAHLMNAVRGRSD</sequence>
<dbReference type="GO" id="GO:0003677">
    <property type="term" value="F:DNA binding"/>
    <property type="evidence" value="ECO:0007669"/>
    <property type="project" value="InterPro"/>
</dbReference>
<organism evidence="5 6">
    <name type="scientific">Rhizobium leguminosarum</name>
    <dbReference type="NCBI Taxonomy" id="384"/>
    <lineage>
        <taxon>Bacteria</taxon>
        <taxon>Pseudomonadati</taxon>
        <taxon>Pseudomonadota</taxon>
        <taxon>Alphaproteobacteria</taxon>
        <taxon>Hyphomicrobiales</taxon>
        <taxon>Rhizobiaceae</taxon>
        <taxon>Rhizobium/Agrobacterium group</taxon>
        <taxon>Rhizobium</taxon>
    </lineage>
</organism>
<comment type="caution">
    <text evidence="5">The sequence shown here is derived from an EMBL/GenBank/DDBJ whole genome shotgun (WGS) entry which is preliminary data.</text>
</comment>
<dbReference type="Proteomes" id="UP000538507">
    <property type="component" value="Unassembled WGS sequence"/>
</dbReference>
<dbReference type="InterPro" id="IPR011010">
    <property type="entry name" value="DNA_brk_join_enz"/>
</dbReference>
<dbReference type="InterPro" id="IPR013762">
    <property type="entry name" value="Integrase-like_cat_sf"/>
</dbReference>
<evidence type="ECO:0000259" key="4">
    <source>
        <dbReference type="Pfam" id="PF00589"/>
    </source>
</evidence>
<dbReference type="SUPFAM" id="SSF56349">
    <property type="entry name" value="DNA breaking-rejoining enzymes"/>
    <property type="match status" value="1"/>
</dbReference>
<dbReference type="AlphaFoldDB" id="A0AAE2MHP4"/>
<keyword evidence="2" id="KW-0229">DNA integration</keyword>
<dbReference type="GO" id="GO:0015074">
    <property type="term" value="P:DNA integration"/>
    <property type="evidence" value="ECO:0007669"/>
    <property type="project" value="UniProtKB-KW"/>
</dbReference>
<gene>
    <name evidence="5" type="ORF">GGE16_001525</name>
</gene>
<dbReference type="RefSeq" id="WP_183606594.1">
    <property type="nucleotide sequence ID" value="NZ_JACHAZ010000002.1"/>
</dbReference>
<protein>
    <submittedName>
        <fullName evidence="5">Integrase</fullName>
    </submittedName>
</protein>
<dbReference type="Gene3D" id="1.10.443.10">
    <property type="entry name" value="Intergrase catalytic core"/>
    <property type="match status" value="1"/>
</dbReference>
<dbReference type="Pfam" id="PF00589">
    <property type="entry name" value="Phage_integrase"/>
    <property type="match status" value="1"/>
</dbReference>
<dbReference type="InterPro" id="IPR002104">
    <property type="entry name" value="Integrase_catalytic"/>
</dbReference>
<dbReference type="PANTHER" id="PTHR30629">
    <property type="entry name" value="PROPHAGE INTEGRASE"/>
    <property type="match status" value="1"/>
</dbReference>
<reference evidence="5 6" key="1">
    <citation type="submission" date="2020-08" db="EMBL/GenBank/DDBJ databases">
        <title>Genomic Encyclopedia of Type Strains, Phase IV (KMG-V): Genome sequencing to study the core and pangenomes of soil and plant-associated prokaryotes.</title>
        <authorList>
            <person name="Whitman W."/>
        </authorList>
    </citation>
    <scope>NUCLEOTIDE SEQUENCE [LARGE SCALE GENOMIC DNA]</scope>
    <source>
        <strain evidence="5 6">SEMIA 415</strain>
    </source>
</reference>
<accession>A0AAE2MHP4</accession>
<proteinExistence type="inferred from homology"/>
<dbReference type="EMBL" id="JACIGO010000001">
    <property type="protein sequence ID" value="MBB4289509.1"/>
    <property type="molecule type" value="Genomic_DNA"/>
</dbReference>
<feature type="domain" description="Tyr recombinase" evidence="4">
    <location>
        <begin position="21"/>
        <end position="165"/>
    </location>
</feature>
<comment type="similarity">
    <text evidence="1">Belongs to the 'phage' integrase family.</text>
</comment>
<dbReference type="InterPro" id="IPR050808">
    <property type="entry name" value="Phage_Integrase"/>
</dbReference>
<evidence type="ECO:0000256" key="3">
    <source>
        <dbReference type="ARBA" id="ARBA00023172"/>
    </source>
</evidence>
<evidence type="ECO:0000256" key="1">
    <source>
        <dbReference type="ARBA" id="ARBA00008857"/>
    </source>
</evidence>
<evidence type="ECO:0000256" key="2">
    <source>
        <dbReference type="ARBA" id="ARBA00022908"/>
    </source>
</evidence>
<name>A0AAE2MHP4_RHILE</name>
<dbReference type="GO" id="GO:0006310">
    <property type="term" value="P:DNA recombination"/>
    <property type="evidence" value="ECO:0007669"/>
    <property type="project" value="UniProtKB-KW"/>
</dbReference>
<keyword evidence="3" id="KW-0233">DNA recombination</keyword>
<evidence type="ECO:0000313" key="6">
    <source>
        <dbReference type="Proteomes" id="UP000538507"/>
    </source>
</evidence>